<name>A0A2P4X3V8_9STRA</name>
<evidence type="ECO:0000313" key="2">
    <source>
        <dbReference type="Proteomes" id="UP000237271"/>
    </source>
</evidence>
<dbReference type="EMBL" id="NCKW01016914">
    <property type="protein sequence ID" value="POM60226.1"/>
    <property type="molecule type" value="Genomic_DNA"/>
</dbReference>
<feature type="non-terminal residue" evidence="1">
    <location>
        <position position="380"/>
    </location>
</feature>
<dbReference type="Gene3D" id="2.40.70.10">
    <property type="entry name" value="Acid Proteases"/>
    <property type="match status" value="1"/>
</dbReference>
<gene>
    <name evidence="1" type="ORF">PHPALM_30948</name>
</gene>
<proteinExistence type="predicted"/>
<dbReference type="OrthoDB" id="3049781at2759"/>
<accession>A0A2P4X3V8</accession>
<dbReference type="InterPro" id="IPR021109">
    <property type="entry name" value="Peptidase_aspartic_dom_sf"/>
</dbReference>
<comment type="caution">
    <text evidence="1">The sequence shown here is derived from an EMBL/GenBank/DDBJ whole genome shotgun (WGS) entry which is preliminary data.</text>
</comment>
<dbReference type="Proteomes" id="UP000237271">
    <property type="component" value="Unassembled WGS sequence"/>
</dbReference>
<sequence>MDLSVKFEDFDSTASFLILDMDKYNLLLGMLWLEKHEPWIDWRGKAIGASRPAVSDRALVSNVPTSVRDWGAGDGRQGAYAPEEVLGVTGFNEDVAMSLATGHETKAHCQACGIAATASPNAESRRAVRVSTVAVPDGTDQARNIGLQAAEAAEESAEGVSSVGNIGPQAGNVVPQTAEAVEEDAESGAVEEDAMGASGVGNIVPHKVEETEKKIESAACVSSVGNEIPRGTKKTAPPVWITKYHTRSLRLHRHGRSKSNAMSSTACPVVKRAGAVHLEALLEVSALLNLEELSLKDFLAGLKAGEIAEMGLLKPDTSPEDLNASSVMDEDVLEEFTKQRATRLGSEILKNPEDPVYPLVKEYSDVVSKHPPSQLPPDRG</sequence>
<dbReference type="AlphaFoldDB" id="A0A2P4X3V8"/>
<protein>
    <submittedName>
        <fullName evidence="1">Pol protein</fullName>
    </submittedName>
</protein>
<keyword evidence="2" id="KW-1185">Reference proteome</keyword>
<evidence type="ECO:0000313" key="1">
    <source>
        <dbReference type="EMBL" id="POM60226.1"/>
    </source>
</evidence>
<organism evidence="1 2">
    <name type="scientific">Phytophthora palmivora</name>
    <dbReference type="NCBI Taxonomy" id="4796"/>
    <lineage>
        <taxon>Eukaryota</taxon>
        <taxon>Sar</taxon>
        <taxon>Stramenopiles</taxon>
        <taxon>Oomycota</taxon>
        <taxon>Peronosporomycetes</taxon>
        <taxon>Peronosporales</taxon>
        <taxon>Peronosporaceae</taxon>
        <taxon>Phytophthora</taxon>
    </lineage>
</organism>
<reference evidence="1 2" key="1">
    <citation type="journal article" date="2017" name="Genome Biol. Evol.">
        <title>Phytophthora megakarya and P. palmivora, closely related causal agents of cacao black pod rot, underwent increases in genome sizes and gene numbers by different mechanisms.</title>
        <authorList>
            <person name="Ali S.S."/>
            <person name="Shao J."/>
            <person name="Lary D.J."/>
            <person name="Kronmiller B."/>
            <person name="Shen D."/>
            <person name="Strem M.D."/>
            <person name="Amoako-Attah I."/>
            <person name="Akrofi A.Y."/>
            <person name="Begoude B.A."/>
            <person name="Ten Hoopen G.M."/>
            <person name="Coulibaly K."/>
            <person name="Kebe B.I."/>
            <person name="Melnick R.L."/>
            <person name="Guiltinan M.J."/>
            <person name="Tyler B.M."/>
            <person name="Meinhardt L.W."/>
            <person name="Bailey B.A."/>
        </authorList>
    </citation>
    <scope>NUCLEOTIDE SEQUENCE [LARGE SCALE GENOMIC DNA]</scope>
    <source>
        <strain evidence="2">sbr112.9</strain>
    </source>
</reference>